<evidence type="ECO:0000313" key="2">
    <source>
        <dbReference type="EMBL" id="CAG9325057.1"/>
    </source>
</evidence>
<reference evidence="2" key="1">
    <citation type="submission" date="2021-09" db="EMBL/GenBank/DDBJ databases">
        <authorList>
            <consortium name="AG Swart"/>
            <person name="Singh M."/>
            <person name="Singh A."/>
            <person name="Seah K."/>
            <person name="Emmerich C."/>
        </authorList>
    </citation>
    <scope>NUCLEOTIDE SEQUENCE</scope>
    <source>
        <strain evidence="2">ATCC30299</strain>
    </source>
</reference>
<keyword evidence="3" id="KW-1185">Reference proteome</keyword>
<organism evidence="2 3">
    <name type="scientific">Blepharisma stoltei</name>
    <dbReference type="NCBI Taxonomy" id="1481888"/>
    <lineage>
        <taxon>Eukaryota</taxon>
        <taxon>Sar</taxon>
        <taxon>Alveolata</taxon>
        <taxon>Ciliophora</taxon>
        <taxon>Postciliodesmatophora</taxon>
        <taxon>Heterotrichea</taxon>
        <taxon>Heterotrichida</taxon>
        <taxon>Blepharismidae</taxon>
        <taxon>Blepharisma</taxon>
    </lineage>
</organism>
<sequence>MLKFLYPALWISQFGVDQGWSSFNENPRLVGDVDGDGKSDVIGFANDGTYVSLSSGKDLGIAKRWVSNYARSAGGWASYNQYPRFVADVNGDKKADIVGFGHDFTWVSISTGSWFTEPSPWVKNYAYAAGGWSSFDLYPRCLGDVNGDGKADIIGFGGEYTWISYSTGYSFASPQNLISEFSVASGWRSFNDTPRWAGDVNGDGKADIIGFNSSGVWVSLSVGTGFLAPTLWSGWFGNSDDAGHWTSFDQFPRFVRDVNGDGKADIVGFGLAGIYVALSNGQGFDYPLLVMFHYGKLAAAGGWNSFDRHPRMIGDANGDRNNDIFGFGIAGVHVALSLNDANAINPINLKSIKANSTACDAKCTSECKDYGPRSNCLDKCKATCDCDAIGDTKQSEVGSFGVWIWIVSFAILGIIMLNYFKGMRKSKKIRYDFGEESETPYIRA</sequence>
<protein>
    <submittedName>
        <fullName evidence="2">Uncharacterized protein</fullName>
    </submittedName>
</protein>
<dbReference type="SUPFAM" id="SSF69318">
    <property type="entry name" value="Integrin alpha N-terminal domain"/>
    <property type="match status" value="1"/>
</dbReference>
<evidence type="ECO:0000256" key="1">
    <source>
        <dbReference type="SAM" id="Phobius"/>
    </source>
</evidence>
<accession>A0AAU9JDS4</accession>
<dbReference type="Proteomes" id="UP001162131">
    <property type="component" value="Unassembled WGS sequence"/>
</dbReference>
<keyword evidence="1" id="KW-0812">Transmembrane</keyword>
<dbReference type="AlphaFoldDB" id="A0AAU9JDS4"/>
<gene>
    <name evidence="2" type="ORF">BSTOLATCC_MIC37803</name>
</gene>
<name>A0AAU9JDS4_9CILI</name>
<evidence type="ECO:0000313" key="3">
    <source>
        <dbReference type="Proteomes" id="UP001162131"/>
    </source>
</evidence>
<comment type="caution">
    <text evidence="2">The sequence shown here is derived from an EMBL/GenBank/DDBJ whole genome shotgun (WGS) entry which is preliminary data.</text>
</comment>
<dbReference type="InterPro" id="IPR028994">
    <property type="entry name" value="Integrin_alpha_N"/>
</dbReference>
<keyword evidence="1" id="KW-0472">Membrane</keyword>
<dbReference type="Gene3D" id="2.130.10.130">
    <property type="entry name" value="Integrin alpha, N-terminal"/>
    <property type="match status" value="1"/>
</dbReference>
<keyword evidence="1" id="KW-1133">Transmembrane helix</keyword>
<proteinExistence type="predicted"/>
<feature type="transmembrane region" description="Helical" evidence="1">
    <location>
        <begin position="402"/>
        <end position="420"/>
    </location>
</feature>
<dbReference type="EMBL" id="CAJZBQ010000037">
    <property type="protein sequence ID" value="CAG9325057.1"/>
    <property type="molecule type" value="Genomic_DNA"/>
</dbReference>